<dbReference type="Gramene" id="ESQ45390">
    <property type="protein sequence ID" value="ESQ45390"/>
    <property type="gene ID" value="EUTSA_v10010865mg"/>
</dbReference>
<dbReference type="EMBL" id="KI517435">
    <property type="protein sequence ID" value="ESQ45390.1"/>
    <property type="molecule type" value="Genomic_DNA"/>
</dbReference>
<evidence type="ECO:0000313" key="2">
    <source>
        <dbReference type="Proteomes" id="UP000030689"/>
    </source>
</evidence>
<proteinExistence type="predicted"/>
<dbReference type="Proteomes" id="UP000030689">
    <property type="component" value="Unassembled WGS sequence"/>
</dbReference>
<sequence length="86" mass="10063">MNMENPGSTTKFKIKLLKLTIWPSTQQVDADWIRSKSRLIPSRCIDPYKPSRRRKLMLETKPQKRCFTLIVNTTVPSSENIQTLEK</sequence>
<protein>
    <submittedName>
        <fullName evidence="1">Uncharacterized protein</fullName>
    </submittedName>
</protein>
<accession>V4L4X9</accession>
<evidence type="ECO:0000313" key="1">
    <source>
        <dbReference type="EMBL" id="ESQ45390.1"/>
    </source>
</evidence>
<keyword evidence="2" id="KW-1185">Reference proteome</keyword>
<name>V4L4X9_EUTSA</name>
<gene>
    <name evidence="1" type="ORF">EUTSA_v10010865mg</name>
</gene>
<dbReference type="KEGG" id="eus:EUTSA_v10010865mg"/>
<dbReference type="AlphaFoldDB" id="V4L4X9"/>
<reference evidence="1 2" key="1">
    <citation type="journal article" date="2013" name="Front. Plant Sci.">
        <title>The Reference Genome of the Halophytic Plant Eutrema salsugineum.</title>
        <authorList>
            <person name="Yang R."/>
            <person name="Jarvis D.E."/>
            <person name="Chen H."/>
            <person name="Beilstein M.A."/>
            <person name="Grimwood J."/>
            <person name="Jenkins J."/>
            <person name="Shu S."/>
            <person name="Prochnik S."/>
            <person name="Xin M."/>
            <person name="Ma C."/>
            <person name="Schmutz J."/>
            <person name="Wing R.A."/>
            <person name="Mitchell-Olds T."/>
            <person name="Schumaker K.S."/>
            <person name="Wang X."/>
        </authorList>
    </citation>
    <scope>NUCLEOTIDE SEQUENCE [LARGE SCALE GENOMIC DNA]</scope>
</reference>
<organism evidence="1 2">
    <name type="scientific">Eutrema salsugineum</name>
    <name type="common">Saltwater cress</name>
    <name type="synonym">Sisymbrium salsugineum</name>
    <dbReference type="NCBI Taxonomy" id="72664"/>
    <lineage>
        <taxon>Eukaryota</taxon>
        <taxon>Viridiplantae</taxon>
        <taxon>Streptophyta</taxon>
        <taxon>Embryophyta</taxon>
        <taxon>Tracheophyta</taxon>
        <taxon>Spermatophyta</taxon>
        <taxon>Magnoliopsida</taxon>
        <taxon>eudicotyledons</taxon>
        <taxon>Gunneridae</taxon>
        <taxon>Pentapetalae</taxon>
        <taxon>rosids</taxon>
        <taxon>malvids</taxon>
        <taxon>Brassicales</taxon>
        <taxon>Brassicaceae</taxon>
        <taxon>Eutremeae</taxon>
        <taxon>Eutrema</taxon>
    </lineage>
</organism>